<evidence type="ECO:0008006" key="12">
    <source>
        <dbReference type="Google" id="ProtNLM"/>
    </source>
</evidence>
<evidence type="ECO:0000256" key="6">
    <source>
        <dbReference type="ARBA" id="ARBA00022838"/>
    </source>
</evidence>
<name>A0A7S3QRG6_DUNTE</name>
<evidence type="ECO:0000256" key="5">
    <source>
        <dbReference type="ARBA" id="ARBA00022776"/>
    </source>
</evidence>
<keyword evidence="4" id="KW-0132">Cell division</keyword>
<proteinExistence type="inferred from homology"/>
<protein>
    <recommendedName>
        <fullName evidence="12">Protein MIS12 homolog</fullName>
    </recommendedName>
</protein>
<evidence type="ECO:0000256" key="1">
    <source>
        <dbReference type="ARBA" id="ARBA00004629"/>
    </source>
</evidence>
<dbReference type="Pfam" id="PF05859">
    <property type="entry name" value="Mis12"/>
    <property type="match status" value="1"/>
</dbReference>
<sequence length="237" mass="25643">MEDNQLGKLSEADTAAFIADASNAVQDYCADGIDAFEGCLAQATALDPAIREEIKQGSELLYKDLTTRVTSSLSLFEQLCKSAVFSVPAQALLPQLDALSAPPVPSSSESEEEVDQKLNHLRQQVLQMNAECQQLKAQTSHLGAEVARHGDMSSYQALATTAATNKDRVLADVSAIAHAAQQLQPLLEKASNLRTQREPLAVRQTANLPGDWRTSQQVKTTGSLEDLQLLNKLLQSQ</sequence>
<keyword evidence="9" id="KW-0137">Centromere</keyword>
<evidence type="ECO:0000256" key="4">
    <source>
        <dbReference type="ARBA" id="ARBA00022618"/>
    </source>
</evidence>
<evidence type="ECO:0000256" key="7">
    <source>
        <dbReference type="ARBA" id="ARBA00023054"/>
    </source>
</evidence>
<comment type="subcellular location">
    <subcellularLocation>
        <location evidence="1">Chromosome</location>
        <location evidence="1">Centromere</location>
        <location evidence="1">Kinetochore</location>
    </subcellularLocation>
</comment>
<dbReference type="GO" id="GO:0000444">
    <property type="term" value="C:MIS12/MIND type complex"/>
    <property type="evidence" value="ECO:0007669"/>
    <property type="project" value="TreeGrafter"/>
</dbReference>
<dbReference type="GO" id="GO:0005634">
    <property type="term" value="C:nucleus"/>
    <property type="evidence" value="ECO:0007669"/>
    <property type="project" value="InterPro"/>
</dbReference>
<evidence type="ECO:0000313" key="11">
    <source>
        <dbReference type="EMBL" id="CAE0490859.1"/>
    </source>
</evidence>
<feature type="coiled-coil region" evidence="10">
    <location>
        <begin position="111"/>
        <end position="138"/>
    </location>
</feature>
<comment type="similarity">
    <text evidence="2">Belongs to the mis12 family.</text>
</comment>
<dbReference type="PANTHER" id="PTHR14527">
    <property type="entry name" value="PROTEIN MIS12 HOMOLOG"/>
    <property type="match status" value="1"/>
</dbReference>
<keyword evidence="8" id="KW-0131">Cell cycle</keyword>
<dbReference type="GO" id="GO:0051301">
    <property type="term" value="P:cell division"/>
    <property type="evidence" value="ECO:0007669"/>
    <property type="project" value="UniProtKB-KW"/>
</dbReference>
<keyword evidence="5" id="KW-0498">Mitosis</keyword>
<dbReference type="GO" id="GO:0051382">
    <property type="term" value="P:kinetochore assembly"/>
    <property type="evidence" value="ECO:0007669"/>
    <property type="project" value="TreeGrafter"/>
</dbReference>
<evidence type="ECO:0000256" key="10">
    <source>
        <dbReference type="SAM" id="Coils"/>
    </source>
</evidence>
<keyword evidence="3" id="KW-0158">Chromosome</keyword>
<organism evidence="11">
    <name type="scientific">Dunaliella tertiolecta</name>
    <name type="common">Green alga</name>
    <dbReference type="NCBI Taxonomy" id="3047"/>
    <lineage>
        <taxon>Eukaryota</taxon>
        <taxon>Viridiplantae</taxon>
        <taxon>Chlorophyta</taxon>
        <taxon>core chlorophytes</taxon>
        <taxon>Chlorophyceae</taxon>
        <taxon>CS clade</taxon>
        <taxon>Chlamydomonadales</taxon>
        <taxon>Dunaliellaceae</taxon>
        <taxon>Dunaliella</taxon>
    </lineage>
</organism>
<accession>A0A7S3QRG6</accession>
<keyword evidence="7 10" id="KW-0175">Coiled coil</keyword>
<dbReference type="InterPro" id="IPR008685">
    <property type="entry name" value="Centromere_Mis12"/>
</dbReference>
<evidence type="ECO:0000256" key="8">
    <source>
        <dbReference type="ARBA" id="ARBA00023306"/>
    </source>
</evidence>
<gene>
    <name evidence="11" type="ORF">DTER00134_LOCUS5932</name>
</gene>
<evidence type="ECO:0000256" key="2">
    <source>
        <dbReference type="ARBA" id="ARBA00008643"/>
    </source>
</evidence>
<evidence type="ECO:0000256" key="3">
    <source>
        <dbReference type="ARBA" id="ARBA00022454"/>
    </source>
</evidence>
<evidence type="ECO:0000256" key="9">
    <source>
        <dbReference type="ARBA" id="ARBA00023328"/>
    </source>
</evidence>
<reference evidence="11" key="1">
    <citation type="submission" date="2021-01" db="EMBL/GenBank/DDBJ databases">
        <authorList>
            <person name="Corre E."/>
            <person name="Pelletier E."/>
            <person name="Niang G."/>
            <person name="Scheremetjew M."/>
            <person name="Finn R."/>
            <person name="Kale V."/>
            <person name="Holt S."/>
            <person name="Cochrane G."/>
            <person name="Meng A."/>
            <person name="Brown T."/>
            <person name="Cohen L."/>
        </authorList>
    </citation>
    <scope>NUCLEOTIDE SEQUENCE</scope>
    <source>
        <strain evidence="11">CCMP1320</strain>
    </source>
</reference>
<dbReference type="GO" id="GO:0000070">
    <property type="term" value="P:mitotic sister chromatid segregation"/>
    <property type="evidence" value="ECO:0007669"/>
    <property type="project" value="TreeGrafter"/>
</dbReference>
<dbReference type="PANTHER" id="PTHR14527:SF2">
    <property type="entry name" value="PROTEIN MIS12 HOMOLOG"/>
    <property type="match status" value="1"/>
</dbReference>
<keyword evidence="6" id="KW-0995">Kinetochore</keyword>
<dbReference type="AlphaFoldDB" id="A0A7S3QRG6"/>
<dbReference type="EMBL" id="HBIP01010597">
    <property type="protein sequence ID" value="CAE0490859.1"/>
    <property type="molecule type" value="Transcribed_RNA"/>
</dbReference>